<organism evidence="1 2">
    <name type="scientific">Moraxella canis</name>
    <dbReference type="NCBI Taxonomy" id="90239"/>
    <lineage>
        <taxon>Bacteria</taxon>
        <taxon>Pseudomonadati</taxon>
        <taxon>Pseudomonadota</taxon>
        <taxon>Gammaproteobacteria</taxon>
        <taxon>Moraxellales</taxon>
        <taxon>Moraxellaceae</taxon>
        <taxon>Moraxella</taxon>
    </lineage>
</organism>
<keyword evidence="2" id="KW-1185">Reference proteome</keyword>
<evidence type="ECO:0000313" key="2">
    <source>
        <dbReference type="Proteomes" id="UP001324384"/>
    </source>
</evidence>
<gene>
    <name evidence="1" type="ORF">U0021_00115</name>
</gene>
<accession>A0ABZ0WY67</accession>
<dbReference type="RefSeq" id="WP_114799974.1">
    <property type="nucleotide sequence ID" value="NZ_CP139961.1"/>
</dbReference>
<protein>
    <submittedName>
        <fullName evidence="1">Uncharacterized protein</fullName>
    </submittedName>
</protein>
<evidence type="ECO:0000313" key="1">
    <source>
        <dbReference type="EMBL" id="WQE04045.1"/>
    </source>
</evidence>
<reference evidence="1 2" key="1">
    <citation type="submission" date="2023-12" db="EMBL/GenBank/DDBJ databases">
        <title>Genome sequencing and assembly of bacterial species from a model synthetic community.</title>
        <authorList>
            <person name="Hogle S.L."/>
        </authorList>
    </citation>
    <scope>NUCLEOTIDE SEQUENCE [LARGE SCALE GENOMIC DNA]</scope>
    <source>
        <strain evidence="1 2">HAMBI_2792</strain>
    </source>
</reference>
<proteinExistence type="predicted"/>
<name>A0ABZ0WY67_9GAMM</name>
<dbReference type="EMBL" id="CP139961">
    <property type="protein sequence ID" value="WQE04045.1"/>
    <property type="molecule type" value="Genomic_DNA"/>
</dbReference>
<dbReference type="Proteomes" id="UP001324384">
    <property type="component" value="Chromosome"/>
</dbReference>
<sequence length="147" mass="17607">MLNDSGIFIIEGVDVYNYYDSDYYGMSAYIFRYTNNGENFLFTLPSFYFEEILKIMSELINSNYCLLLEKFIDAGLDFDFDFQNNDLGGWWEMPDKKLFLDNLKSINFDSTNLCFIDDECHLELIREIHKNLVNYLDNNYQVFLHYM</sequence>